<feature type="domain" description="DDE-1" evidence="1">
    <location>
        <begin position="163"/>
        <end position="281"/>
    </location>
</feature>
<comment type="caution">
    <text evidence="2">The sequence shown here is derived from an EMBL/GenBank/DDBJ whole genome shotgun (WGS) entry which is preliminary data.</text>
</comment>
<dbReference type="PANTHER" id="PTHR19303">
    <property type="entry name" value="TRANSPOSON"/>
    <property type="match status" value="1"/>
</dbReference>
<dbReference type="AlphaFoldDB" id="A0A5J5N0S6"/>
<protein>
    <recommendedName>
        <fullName evidence="1">DDE-1 domain-containing protein</fullName>
    </recommendedName>
</protein>
<dbReference type="GO" id="GO:0005634">
    <property type="term" value="C:nucleus"/>
    <property type="evidence" value="ECO:0007669"/>
    <property type="project" value="TreeGrafter"/>
</dbReference>
<accession>A0A5J5N0S6</accession>
<dbReference type="InterPro" id="IPR004875">
    <property type="entry name" value="DDE_SF_endonuclease_dom"/>
</dbReference>
<evidence type="ECO:0000313" key="2">
    <source>
        <dbReference type="EMBL" id="KAB0385882.1"/>
    </source>
</evidence>
<evidence type="ECO:0000313" key="3">
    <source>
        <dbReference type="Proteomes" id="UP000326062"/>
    </source>
</evidence>
<dbReference type="InterPro" id="IPR050863">
    <property type="entry name" value="CenT-Element_Derived"/>
</dbReference>
<evidence type="ECO:0000259" key="1">
    <source>
        <dbReference type="Pfam" id="PF03184"/>
    </source>
</evidence>
<dbReference type="Pfam" id="PF03184">
    <property type="entry name" value="DDE_1"/>
    <property type="match status" value="1"/>
</dbReference>
<keyword evidence="3" id="KW-1185">Reference proteome</keyword>
<gene>
    <name evidence="2" type="ORF">FD755_000838</name>
</gene>
<dbReference type="EMBL" id="VCEB01000001">
    <property type="protein sequence ID" value="KAB0385882.1"/>
    <property type="molecule type" value="Genomic_DNA"/>
</dbReference>
<reference evidence="2 3" key="1">
    <citation type="submission" date="2019-06" db="EMBL/GenBank/DDBJ databases">
        <title>Discovery of a novel chromosome fission-fusion reversal in muntjac.</title>
        <authorList>
            <person name="Mudd A.B."/>
            <person name="Bredeson J.V."/>
            <person name="Baum R."/>
            <person name="Hockemeyer D."/>
            <person name="Rokhsar D.S."/>
        </authorList>
    </citation>
    <scope>NUCLEOTIDE SEQUENCE [LARGE SCALE GENOMIC DNA]</scope>
    <source>
        <strain evidence="2">UCam_UCB_Mr</strain>
        <tissue evidence="2">Fibroblast cell line</tissue>
    </source>
</reference>
<dbReference type="PANTHER" id="PTHR19303:SF26">
    <property type="entry name" value="TIGGER TRANSPOSABLE ELEMENT-DERIVED PROTEIN 1"/>
    <property type="match status" value="1"/>
</dbReference>
<proteinExistence type="predicted"/>
<dbReference type="Proteomes" id="UP000326062">
    <property type="component" value="Chromosome 1"/>
</dbReference>
<organism evidence="2 3">
    <name type="scientific">Muntiacus reevesi</name>
    <name type="common">Reeves' muntjac</name>
    <name type="synonym">Cervus reevesi</name>
    <dbReference type="NCBI Taxonomy" id="9886"/>
    <lineage>
        <taxon>Eukaryota</taxon>
        <taxon>Metazoa</taxon>
        <taxon>Chordata</taxon>
        <taxon>Craniata</taxon>
        <taxon>Vertebrata</taxon>
        <taxon>Euteleostomi</taxon>
        <taxon>Mammalia</taxon>
        <taxon>Eutheria</taxon>
        <taxon>Laurasiatheria</taxon>
        <taxon>Artiodactyla</taxon>
        <taxon>Ruminantia</taxon>
        <taxon>Pecora</taxon>
        <taxon>Cervidae</taxon>
        <taxon>Muntiacinae</taxon>
        <taxon>Muntiacus</taxon>
    </lineage>
</organism>
<dbReference type="GO" id="GO:0003677">
    <property type="term" value="F:DNA binding"/>
    <property type="evidence" value="ECO:0007669"/>
    <property type="project" value="TreeGrafter"/>
</dbReference>
<sequence>MASTCLSESKSCMSLTLSQKIDMIKLNLLCQSVSQVVNVKKRFLEEIKSATPVNTQMIIEQRSVESAGKKCEANRSWLMLFKKPFLVAAGYPYLSKIVNEHGYVKQQIFLFCRKMPSRTLITREKKSMPGFKGQPKFFARGKVAGELKLKLMLIYHRAFELPHLFTTWFTEYSNPTVDSKEKIPFKILLLFDNTPGHPRALMEMYNEIKVAFLPANTMSILQPMNHGVILTFKSYLRTMFHKAIAAIESDSCDGAGPRKLKAFWKGFTILDAIKNIYDSQKEKLISTLRDDLEGFRSSVEEVTADVVERARELELELEPEDGTELRQTHGNTLTDEELFLMQKQRKWFLEMESTPGEDAIKTVEMRTKDWQGLRGLTPILKKSFTVGKIPSNRIAWYREIIRERKSQSMWQSLSYFKKLPQSPQPSVTTTLIS</sequence>
<name>A0A5J5N0S6_MUNRE</name>